<sequence length="161" mass="17460">MAGGQEARIAPASGREELEEARGLFREYVASLGVDLAFQDIAAELGQLPGKYAPPGGVILLAWSPDGRALGCAALRPLAEPATAEMKRLYVRAGARGQDLGRRLAEAVIAWARAAGYRRIRLDTLEPMRAAQALYARLGFRPTEAYYDNPLPGTRYMSLDL</sequence>
<protein>
    <submittedName>
        <fullName evidence="2">GNAT family N-acetyltransferase</fullName>
    </submittedName>
</protein>
<dbReference type="Pfam" id="PF00583">
    <property type="entry name" value="Acetyltransf_1"/>
    <property type="match status" value="1"/>
</dbReference>
<dbReference type="SUPFAM" id="SSF55729">
    <property type="entry name" value="Acyl-CoA N-acyltransferases (Nat)"/>
    <property type="match status" value="1"/>
</dbReference>
<dbReference type="InterPro" id="IPR052777">
    <property type="entry name" value="Acetyltransferase_Enz"/>
</dbReference>
<dbReference type="InterPro" id="IPR016181">
    <property type="entry name" value="Acyl_CoA_acyltransferase"/>
</dbReference>
<dbReference type="InterPro" id="IPR000182">
    <property type="entry name" value="GNAT_dom"/>
</dbReference>
<evidence type="ECO:0000313" key="2">
    <source>
        <dbReference type="EMBL" id="MBO1073979.1"/>
    </source>
</evidence>
<dbReference type="CDD" id="cd04301">
    <property type="entry name" value="NAT_SF"/>
    <property type="match status" value="1"/>
</dbReference>
<accession>A0ABS3K931</accession>
<dbReference type="Gene3D" id="3.40.630.30">
    <property type="match status" value="1"/>
</dbReference>
<name>A0ABS3K931_9PROT</name>
<keyword evidence="3" id="KW-1185">Reference proteome</keyword>
<proteinExistence type="predicted"/>
<evidence type="ECO:0000259" key="1">
    <source>
        <dbReference type="PROSITE" id="PS51186"/>
    </source>
</evidence>
<dbReference type="RefSeq" id="WP_207445575.1">
    <property type="nucleotide sequence ID" value="NZ_CP061091.1"/>
</dbReference>
<dbReference type="PANTHER" id="PTHR43305">
    <property type="entry name" value="FAMILY N-ACETYLTRANSFERASE, PUTATIVE (AFU_ORTHOLOGUE AFUA_2G01380)-RELATED"/>
    <property type="match status" value="1"/>
</dbReference>
<feature type="domain" description="N-acetyltransferase" evidence="1">
    <location>
        <begin position="7"/>
        <end position="161"/>
    </location>
</feature>
<dbReference type="EMBL" id="JACTNF010000004">
    <property type="protein sequence ID" value="MBO1073979.1"/>
    <property type="molecule type" value="Genomic_DNA"/>
</dbReference>
<gene>
    <name evidence="2" type="ORF">IAI60_05110</name>
</gene>
<dbReference type="PANTHER" id="PTHR43305:SF1">
    <property type="entry name" value="FAMILY N-ACETYLTRANSFERASE, PUTATIVE (AFU_ORTHOLOGUE AFUA_2G01380)-RELATED"/>
    <property type="match status" value="1"/>
</dbReference>
<comment type="caution">
    <text evidence="2">The sequence shown here is derived from an EMBL/GenBank/DDBJ whole genome shotgun (WGS) entry which is preliminary data.</text>
</comment>
<reference evidence="2 3" key="1">
    <citation type="submission" date="2020-09" db="EMBL/GenBank/DDBJ databases">
        <title>Roseomonas.</title>
        <authorList>
            <person name="Zhu W."/>
        </authorList>
    </citation>
    <scope>NUCLEOTIDE SEQUENCE [LARGE SCALE GENOMIC DNA]</scope>
    <source>
        <strain evidence="2 3">1311</strain>
    </source>
</reference>
<dbReference type="Proteomes" id="UP001518990">
    <property type="component" value="Unassembled WGS sequence"/>
</dbReference>
<dbReference type="PROSITE" id="PS51186">
    <property type="entry name" value="GNAT"/>
    <property type="match status" value="1"/>
</dbReference>
<evidence type="ECO:0000313" key="3">
    <source>
        <dbReference type="Proteomes" id="UP001518990"/>
    </source>
</evidence>
<organism evidence="2 3">
    <name type="scientific">Roseomonas marmotae</name>
    <dbReference type="NCBI Taxonomy" id="2768161"/>
    <lineage>
        <taxon>Bacteria</taxon>
        <taxon>Pseudomonadati</taxon>
        <taxon>Pseudomonadota</taxon>
        <taxon>Alphaproteobacteria</taxon>
        <taxon>Acetobacterales</taxon>
        <taxon>Roseomonadaceae</taxon>
        <taxon>Roseomonas</taxon>
    </lineage>
</organism>